<keyword evidence="4" id="KW-0812">Transmembrane</keyword>
<keyword evidence="6" id="KW-0406">Ion transport</keyword>
<comment type="caution">
    <text evidence="8">The sequence shown here is derived from an EMBL/GenBank/DDBJ whole genome shotgun (WGS) entry which is preliminary data.</text>
</comment>
<dbReference type="PANTHER" id="PTHR33281">
    <property type="entry name" value="UPF0187 PROTEIN YNEE"/>
    <property type="match status" value="1"/>
</dbReference>
<proteinExistence type="predicted"/>
<dbReference type="GO" id="GO:0005886">
    <property type="term" value="C:plasma membrane"/>
    <property type="evidence" value="ECO:0007669"/>
    <property type="project" value="UniProtKB-SubCell"/>
</dbReference>
<evidence type="ECO:0000313" key="9">
    <source>
        <dbReference type="Proteomes" id="UP001190700"/>
    </source>
</evidence>
<keyword evidence="5" id="KW-1133">Transmembrane helix</keyword>
<sequence length="255" mass="28116">MVCGHCRNVCRQVTGWFHEEDEELSAAFVRWTKVCPLVLAYYLRTSDEVGLPDDTWRYLTDSEISLLLLAPNKPLFVISMMSLLANQAELNSDQHVAIDNNLSSISEYVSQCERILSTPVPLSYTRCTQRFLFVWLLLLPACIWPEHGWLAVPMEIFVAVPLLGIDEVGHRLGSGVHHCTLDPDPIHSLALCHGFQVVADDAPARPSRIPVKYIKPVVLSAGGAAGGIAVSAHGFAVDDRGDGEEEEDDVLADLQ</sequence>
<evidence type="ECO:0000256" key="3">
    <source>
        <dbReference type="ARBA" id="ARBA00022475"/>
    </source>
</evidence>
<evidence type="ECO:0000256" key="4">
    <source>
        <dbReference type="ARBA" id="ARBA00022692"/>
    </source>
</evidence>
<dbReference type="Pfam" id="PF25539">
    <property type="entry name" value="Bestrophin_2"/>
    <property type="match status" value="1"/>
</dbReference>
<accession>A0AAE0C5P8</accession>
<protein>
    <submittedName>
        <fullName evidence="8">Uncharacterized protein</fullName>
    </submittedName>
</protein>
<gene>
    <name evidence="8" type="ORF">CYMTET_42642</name>
</gene>
<keyword evidence="2" id="KW-0813">Transport</keyword>
<evidence type="ECO:0000256" key="5">
    <source>
        <dbReference type="ARBA" id="ARBA00022989"/>
    </source>
</evidence>
<dbReference type="Proteomes" id="UP001190700">
    <property type="component" value="Unassembled WGS sequence"/>
</dbReference>
<keyword evidence="3" id="KW-1003">Cell membrane</keyword>
<organism evidence="8 9">
    <name type="scientific">Cymbomonas tetramitiformis</name>
    <dbReference type="NCBI Taxonomy" id="36881"/>
    <lineage>
        <taxon>Eukaryota</taxon>
        <taxon>Viridiplantae</taxon>
        <taxon>Chlorophyta</taxon>
        <taxon>Pyramimonadophyceae</taxon>
        <taxon>Pyramimonadales</taxon>
        <taxon>Pyramimonadaceae</taxon>
        <taxon>Cymbomonas</taxon>
    </lineage>
</organism>
<keyword evidence="9" id="KW-1185">Reference proteome</keyword>
<reference evidence="8 9" key="1">
    <citation type="journal article" date="2015" name="Genome Biol. Evol.">
        <title>Comparative Genomics of a Bacterivorous Green Alga Reveals Evolutionary Causalities and Consequences of Phago-Mixotrophic Mode of Nutrition.</title>
        <authorList>
            <person name="Burns J.A."/>
            <person name="Paasch A."/>
            <person name="Narechania A."/>
            <person name="Kim E."/>
        </authorList>
    </citation>
    <scope>NUCLEOTIDE SEQUENCE [LARGE SCALE GENOMIC DNA]</scope>
    <source>
        <strain evidence="8 9">PLY_AMNH</strain>
    </source>
</reference>
<evidence type="ECO:0000256" key="2">
    <source>
        <dbReference type="ARBA" id="ARBA00022448"/>
    </source>
</evidence>
<dbReference type="AlphaFoldDB" id="A0AAE0C5P8"/>
<dbReference type="EMBL" id="LGRX02028589">
    <property type="protein sequence ID" value="KAK3247875.1"/>
    <property type="molecule type" value="Genomic_DNA"/>
</dbReference>
<dbReference type="InterPro" id="IPR044669">
    <property type="entry name" value="YneE/VCCN1/2-like"/>
</dbReference>
<evidence type="ECO:0000313" key="8">
    <source>
        <dbReference type="EMBL" id="KAK3247875.1"/>
    </source>
</evidence>
<evidence type="ECO:0000256" key="1">
    <source>
        <dbReference type="ARBA" id="ARBA00004651"/>
    </source>
</evidence>
<evidence type="ECO:0000256" key="6">
    <source>
        <dbReference type="ARBA" id="ARBA00023065"/>
    </source>
</evidence>
<keyword evidence="7" id="KW-0472">Membrane</keyword>
<comment type="subcellular location">
    <subcellularLocation>
        <location evidence="1">Cell membrane</location>
        <topology evidence="1">Multi-pass membrane protein</topology>
    </subcellularLocation>
</comment>
<evidence type="ECO:0000256" key="7">
    <source>
        <dbReference type="ARBA" id="ARBA00023136"/>
    </source>
</evidence>
<name>A0AAE0C5P8_9CHLO</name>
<dbReference type="PANTHER" id="PTHR33281:SF19">
    <property type="entry name" value="VOLTAGE-DEPENDENT ANION CHANNEL-FORMING PROTEIN YNEE"/>
    <property type="match status" value="1"/>
</dbReference>
<dbReference type="GO" id="GO:0005254">
    <property type="term" value="F:chloride channel activity"/>
    <property type="evidence" value="ECO:0007669"/>
    <property type="project" value="InterPro"/>
</dbReference>